<organism evidence="1 2">
    <name type="scientific">Pedobacter miscanthi</name>
    <dbReference type="NCBI Taxonomy" id="2259170"/>
    <lineage>
        <taxon>Bacteria</taxon>
        <taxon>Pseudomonadati</taxon>
        <taxon>Bacteroidota</taxon>
        <taxon>Sphingobacteriia</taxon>
        <taxon>Sphingobacteriales</taxon>
        <taxon>Sphingobacteriaceae</taxon>
        <taxon>Pedobacter</taxon>
    </lineage>
</organism>
<dbReference type="OrthoDB" id="1014182at2"/>
<dbReference type="Proteomes" id="UP000252081">
    <property type="component" value="Unassembled WGS sequence"/>
</dbReference>
<dbReference type="AlphaFoldDB" id="A0A366KK77"/>
<proteinExistence type="predicted"/>
<name>A0A366KK77_9SPHI</name>
<gene>
    <name evidence="1" type="ORF">DRW42_28025</name>
</gene>
<dbReference type="RefSeq" id="WP_113952173.1">
    <property type="nucleotide sequence ID" value="NZ_QNQU01000050.1"/>
</dbReference>
<evidence type="ECO:0000313" key="1">
    <source>
        <dbReference type="EMBL" id="RBQ01930.1"/>
    </source>
</evidence>
<accession>A0A366KK77</accession>
<sequence>MNYRSLLLDDSGTAPEVEKLAGETEKANQPIQFDGNFGLEKKIGKEGNVLNYGLTILFEEEKQAHEVKYELSLTYLGLNQEQNFLYRLDRTSAVYVNEVIPELVADKLAYQAGSIFYPLIVETKPDGKFLKVTNCDEIRKRWVKVRSEIENYFEGDYAAKYIRLMNERLMDDNFIQICFREDWFIQTYFQSIYKNYKQQLTVEENLLFPNLEPTALGYKTVETVNPFTNYFGALQLEHKGILEQDEINSATGGYRAKYILSPATKVIQIIIAEWWVKEITEKKVTLKLFSTDKFDDEKLPTNVASSSIESLVFLDGDKTNKREKSFWGSWFK</sequence>
<reference evidence="1 2" key="1">
    <citation type="submission" date="2018-07" db="EMBL/GenBank/DDBJ databases">
        <title>A draft genome of a endophytic bacteria, a new species of Pedobacter.</title>
        <authorList>
            <person name="Zhang Z.D."/>
            <person name="Chen Z.J."/>
        </authorList>
    </citation>
    <scope>NUCLEOTIDE SEQUENCE [LARGE SCALE GENOMIC DNA]</scope>
    <source>
        <strain evidence="1 2">RS10</strain>
    </source>
</reference>
<comment type="caution">
    <text evidence="1">The sequence shown here is derived from an EMBL/GenBank/DDBJ whole genome shotgun (WGS) entry which is preliminary data.</text>
</comment>
<keyword evidence="2" id="KW-1185">Reference proteome</keyword>
<dbReference type="EMBL" id="QNQU01000050">
    <property type="protein sequence ID" value="RBQ01930.1"/>
    <property type="molecule type" value="Genomic_DNA"/>
</dbReference>
<evidence type="ECO:0000313" key="2">
    <source>
        <dbReference type="Proteomes" id="UP000252081"/>
    </source>
</evidence>
<protein>
    <submittedName>
        <fullName evidence="1">Uncharacterized protein</fullName>
    </submittedName>
</protein>